<dbReference type="EMBL" id="JAAZSR010000161">
    <property type="protein sequence ID" value="NKX51029.1"/>
    <property type="molecule type" value="Genomic_DNA"/>
</dbReference>
<dbReference type="SUPFAM" id="SSF141091">
    <property type="entry name" value="L21p-like"/>
    <property type="match status" value="1"/>
</dbReference>
<evidence type="ECO:0000313" key="3">
    <source>
        <dbReference type="Proteomes" id="UP000523795"/>
    </source>
</evidence>
<evidence type="ECO:0000256" key="1">
    <source>
        <dbReference type="ARBA" id="ARBA00035483"/>
    </source>
</evidence>
<evidence type="ECO:0000313" key="2">
    <source>
        <dbReference type="EMBL" id="NKX51029.1"/>
    </source>
</evidence>
<sequence>MVYAVARAGARQEKVPVGDYVTLHRVSRGAGSTIQLPALLLVDGDKVTSIA</sequence>
<proteinExistence type="predicted"/>
<dbReference type="InterPro" id="IPR028909">
    <property type="entry name" value="bL21-like"/>
</dbReference>
<protein>
    <recommendedName>
        <fullName evidence="1">50S ribosomal protein L21</fullName>
    </recommendedName>
</protein>
<dbReference type="Pfam" id="PF00829">
    <property type="entry name" value="Ribosomal_L21p"/>
    <property type="match status" value="1"/>
</dbReference>
<reference evidence="2 3" key="1">
    <citation type="submission" date="2020-04" db="EMBL/GenBank/DDBJ databases">
        <authorList>
            <person name="Liu S."/>
        </authorList>
    </citation>
    <scope>NUCLEOTIDE SEQUENCE [LARGE SCALE GENOMIC DNA]</scope>
    <source>
        <strain evidence="2 3">CGMCC 1.15091</strain>
    </source>
</reference>
<keyword evidence="3" id="KW-1185">Reference proteome</keyword>
<organism evidence="2 3">
    <name type="scientific">Arthrobacter deserti</name>
    <dbReference type="NCBI Taxonomy" id="1742687"/>
    <lineage>
        <taxon>Bacteria</taxon>
        <taxon>Bacillati</taxon>
        <taxon>Actinomycetota</taxon>
        <taxon>Actinomycetes</taxon>
        <taxon>Micrococcales</taxon>
        <taxon>Micrococcaceae</taxon>
        <taxon>Arthrobacter</taxon>
    </lineage>
</organism>
<dbReference type="Proteomes" id="UP000523795">
    <property type="component" value="Unassembled WGS sequence"/>
</dbReference>
<name>A0ABX1JQE0_9MICC</name>
<dbReference type="InterPro" id="IPR036164">
    <property type="entry name" value="bL21-like_sf"/>
</dbReference>
<gene>
    <name evidence="2" type="ORF">HER39_10735</name>
</gene>
<comment type="caution">
    <text evidence="2">The sequence shown here is derived from an EMBL/GenBank/DDBJ whole genome shotgun (WGS) entry which is preliminary data.</text>
</comment>
<accession>A0ABX1JQE0</accession>